<dbReference type="PROSITE" id="PS00216">
    <property type="entry name" value="SUGAR_TRANSPORT_1"/>
    <property type="match status" value="1"/>
</dbReference>
<evidence type="ECO:0000256" key="2">
    <source>
        <dbReference type="ARBA" id="ARBA00010992"/>
    </source>
</evidence>
<feature type="transmembrane region" description="Helical" evidence="7">
    <location>
        <begin position="256"/>
        <end position="276"/>
    </location>
</feature>
<proteinExistence type="inferred from homology"/>
<dbReference type="OrthoDB" id="6133115at2759"/>
<evidence type="ECO:0000256" key="4">
    <source>
        <dbReference type="ARBA" id="ARBA00022989"/>
    </source>
</evidence>
<keyword evidence="3 7" id="KW-0812">Transmembrane</keyword>
<dbReference type="GO" id="GO:0005351">
    <property type="term" value="F:carbohydrate:proton symporter activity"/>
    <property type="evidence" value="ECO:0007669"/>
    <property type="project" value="TreeGrafter"/>
</dbReference>
<dbReference type="GO" id="GO:0000981">
    <property type="term" value="F:DNA-binding transcription factor activity, RNA polymerase II-specific"/>
    <property type="evidence" value="ECO:0007669"/>
    <property type="project" value="InterPro"/>
</dbReference>
<keyword evidence="6" id="KW-0539">Nucleus</keyword>
<name>A0A428PGS4_9HYPO</name>
<feature type="transmembrane region" description="Helical" evidence="7">
    <location>
        <begin position="423"/>
        <end position="442"/>
    </location>
</feature>
<dbReference type="AlphaFoldDB" id="A0A428PGS4"/>
<protein>
    <recommendedName>
        <fullName evidence="8">Major facilitator superfamily (MFS) profile domain-containing protein</fullName>
    </recommendedName>
</protein>
<gene>
    <name evidence="9" type="ORF">CEP54_011016</name>
</gene>
<comment type="caution">
    <text evidence="9">The sequence shown here is derived from an EMBL/GenBank/DDBJ whole genome shotgun (WGS) entry which is preliminary data.</text>
</comment>
<feature type="transmembrane region" description="Helical" evidence="7">
    <location>
        <begin position="329"/>
        <end position="347"/>
    </location>
</feature>
<dbReference type="Proteomes" id="UP000288168">
    <property type="component" value="Unassembled WGS sequence"/>
</dbReference>
<feature type="domain" description="Major facilitator superfamily (MFS) profile" evidence="8">
    <location>
        <begin position="258"/>
        <end position="488"/>
    </location>
</feature>
<dbReference type="PANTHER" id="PTHR48022">
    <property type="entry name" value="PLASTIDIC GLUCOSE TRANSPORTER 4"/>
    <property type="match status" value="1"/>
</dbReference>
<dbReference type="InterPro" id="IPR036259">
    <property type="entry name" value="MFS_trans_sf"/>
</dbReference>
<dbReference type="InterPro" id="IPR001138">
    <property type="entry name" value="Zn2Cys6_DnaBD"/>
</dbReference>
<organism evidence="9 10">
    <name type="scientific">Fusarium duplospermum</name>
    <dbReference type="NCBI Taxonomy" id="1325734"/>
    <lineage>
        <taxon>Eukaryota</taxon>
        <taxon>Fungi</taxon>
        <taxon>Dikarya</taxon>
        <taxon>Ascomycota</taxon>
        <taxon>Pezizomycotina</taxon>
        <taxon>Sordariomycetes</taxon>
        <taxon>Hypocreomycetidae</taxon>
        <taxon>Hypocreales</taxon>
        <taxon>Nectriaceae</taxon>
        <taxon>Fusarium</taxon>
        <taxon>Fusarium solani species complex</taxon>
    </lineage>
</organism>
<comment type="subcellular location">
    <subcellularLocation>
        <location evidence="1">Membrane</location>
        <topology evidence="1">Multi-pass membrane protein</topology>
    </subcellularLocation>
</comment>
<evidence type="ECO:0000256" key="6">
    <source>
        <dbReference type="ARBA" id="ARBA00023242"/>
    </source>
</evidence>
<evidence type="ECO:0000256" key="5">
    <source>
        <dbReference type="ARBA" id="ARBA00023136"/>
    </source>
</evidence>
<dbReference type="GO" id="GO:0016020">
    <property type="term" value="C:membrane"/>
    <property type="evidence" value="ECO:0007669"/>
    <property type="project" value="UniProtKB-SubCell"/>
</dbReference>
<dbReference type="InterPro" id="IPR005829">
    <property type="entry name" value="Sugar_transporter_CS"/>
</dbReference>
<accession>A0A428PGS4</accession>
<dbReference type="InterPro" id="IPR020846">
    <property type="entry name" value="MFS_dom"/>
</dbReference>
<keyword evidence="10" id="KW-1185">Reference proteome</keyword>
<keyword evidence="5 7" id="KW-0472">Membrane</keyword>
<dbReference type="CDD" id="cd12148">
    <property type="entry name" value="fungal_TF_MHR"/>
    <property type="match status" value="1"/>
</dbReference>
<dbReference type="InterPro" id="IPR050360">
    <property type="entry name" value="MFS_Sugar_Transporters"/>
</dbReference>
<dbReference type="EMBL" id="NKCI01000138">
    <property type="protein sequence ID" value="RSL52215.1"/>
    <property type="molecule type" value="Genomic_DNA"/>
</dbReference>
<feature type="transmembrane region" description="Helical" evidence="7">
    <location>
        <begin position="168"/>
        <end position="189"/>
    </location>
</feature>
<evidence type="ECO:0000313" key="9">
    <source>
        <dbReference type="EMBL" id="RSL52215.1"/>
    </source>
</evidence>
<reference evidence="9 10" key="1">
    <citation type="submission" date="2017-06" db="EMBL/GenBank/DDBJ databases">
        <title>Comparative genomic analysis of Ambrosia Fusariam Clade fungi.</title>
        <authorList>
            <person name="Stajich J.E."/>
            <person name="Carrillo J."/>
            <person name="Kijimoto T."/>
            <person name="Eskalen A."/>
            <person name="O'Donnell K."/>
            <person name="Kasson M."/>
        </authorList>
    </citation>
    <scope>NUCLEOTIDE SEQUENCE [LARGE SCALE GENOMIC DNA]</scope>
    <source>
        <strain evidence="9 10">NRRL62584</strain>
    </source>
</reference>
<evidence type="ECO:0000256" key="1">
    <source>
        <dbReference type="ARBA" id="ARBA00004141"/>
    </source>
</evidence>
<evidence type="ECO:0000256" key="3">
    <source>
        <dbReference type="ARBA" id="ARBA00022692"/>
    </source>
</evidence>
<dbReference type="InterPro" id="IPR005828">
    <property type="entry name" value="MFS_sugar_transport-like"/>
</dbReference>
<dbReference type="Pfam" id="PF00083">
    <property type="entry name" value="Sugar_tr"/>
    <property type="match status" value="1"/>
</dbReference>
<comment type="similarity">
    <text evidence="2">Belongs to the major facilitator superfamily. Sugar transporter (TC 2.A.1.1) family.</text>
</comment>
<feature type="transmembrane region" description="Helical" evidence="7">
    <location>
        <begin position="353"/>
        <end position="373"/>
    </location>
</feature>
<dbReference type="SUPFAM" id="SSF103473">
    <property type="entry name" value="MFS general substrate transporter"/>
    <property type="match status" value="1"/>
</dbReference>
<feature type="transmembrane region" description="Helical" evidence="7">
    <location>
        <begin position="143"/>
        <end position="162"/>
    </location>
</feature>
<dbReference type="PANTHER" id="PTHR48022:SF70">
    <property type="entry name" value="MONOSACCHARIDE TRANSPORTER, PUTATIVE (AFU_ORTHOLOGUE AFUA_5G14540)-RELATED"/>
    <property type="match status" value="1"/>
</dbReference>
<evidence type="ECO:0000313" key="10">
    <source>
        <dbReference type="Proteomes" id="UP000288168"/>
    </source>
</evidence>
<sequence length="488" mass="55085">MRPLSACKVCRDRQKKCIRPRCGTTCVFCSKRGLECDVAPDQKPAWPQGYAPLADPKGVALHASSAAIPDRALSRELIDLFFIHIHFAFPTMFHMPSFKAAFQDGTIPRVLFFAVIGLSARFSGHRSLSHINPWHRGRPYNNFWWVGNILAGWVTYGTNLHIKTSWAWRIPTILQAGFPSIAMALVLFLPESPRWLISKDRTEEALAIFAKYRGEGDPNSPIVQLQYQQILEEHNHEDPGRWWDYRELVDTRSARYRIMLVVATAFFGQWSGNNVISYFLPEMLKKAGMTNSNTQLLINAINAVICWIAAMCGSMVLDKFGRRKMMMSGLMGCLAAYIMLTGFAANSNQHKDLVYGLIVAVYLFGICFATGMTPSATLYPMECLPNRTRAKGSSIKFLFMNIATMSNTYGISVGIKEIGWKLYLVYIVWIALEIAFMFVFFVETKGKNLEELSEIFEAKNPRKASTKKVVVALDETGHVVDIQEAKKD</sequence>
<dbReference type="CDD" id="cd00067">
    <property type="entry name" value="GAL4"/>
    <property type="match status" value="1"/>
</dbReference>
<feature type="transmembrane region" description="Helical" evidence="7">
    <location>
        <begin position="296"/>
        <end position="317"/>
    </location>
</feature>
<feature type="transmembrane region" description="Helical" evidence="7">
    <location>
        <begin position="394"/>
        <end position="411"/>
    </location>
</feature>
<dbReference type="PROSITE" id="PS50850">
    <property type="entry name" value="MFS"/>
    <property type="match status" value="1"/>
</dbReference>
<evidence type="ECO:0000259" key="8">
    <source>
        <dbReference type="PROSITE" id="PS50850"/>
    </source>
</evidence>
<dbReference type="GO" id="GO:0008270">
    <property type="term" value="F:zinc ion binding"/>
    <property type="evidence" value="ECO:0007669"/>
    <property type="project" value="InterPro"/>
</dbReference>
<evidence type="ECO:0000256" key="7">
    <source>
        <dbReference type="SAM" id="Phobius"/>
    </source>
</evidence>
<keyword evidence="4 7" id="KW-1133">Transmembrane helix</keyword>
<dbReference type="PROSITE" id="PS00463">
    <property type="entry name" value="ZN2_CY6_FUNGAL_1"/>
    <property type="match status" value="1"/>
</dbReference>
<dbReference type="Gene3D" id="1.20.1250.20">
    <property type="entry name" value="MFS general substrate transporter like domains"/>
    <property type="match status" value="1"/>
</dbReference>